<keyword evidence="1" id="KW-1133">Transmembrane helix</keyword>
<feature type="transmembrane region" description="Helical" evidence="1">
    <location>
        <begin position="35"/>
        <end position="57"/>
    </location>
</feature>
<reference evidence="2 3" key="1">
    <citation type="submission" date="2018-12" db="EMBL/GenBank/DDBJ databases">
        <title>Draft genome sequence of Embleya hyalina NBRC 13850T.</title>
        <authorList>
            <person name="Komaki H."/>
            <person name="Hosoyama A."/>
            <person name="Kimura A."/>
            <person name="Ichikawa N."/>
            <person name="Tamura T."/>
        </authorList>
    </citation>
    <scope>NUCLEOTIDE SEQUENCE [LARGE SCALE GENOMIC DNA]</scope>
    <source>
        <strain evidence="2 3">NBRC 13850</strain>
    </source>
</reference>
<organism evidence="2 3">
    <name type="scientific">Embleya hyalina</name>
    <dbReference type="NCBI Taxonomy" id="516124"/>
    <lineage>
        <taxon>Bacteria</taxon>
        <taxon>Bacillati</taxon>
        <taxon>Actinomycetota</taxon>
        <taxon>Actinomycetes</taxon>
        <taxon>Kitasatosporales</taxon>
        <taxon>Streptomycetaceae</taxon>
        <taxon>Embleya</taxon>
    </lineage>
</organism>
<comment type="caution">
    <text evidence="2">The sequence shown here is derived from an EMBL/GenBank/DDBJ whole genome shotgun (WGS) entry which is preliminary data.</text>
</comment>
<accession>A0A401YEK4</accession>
<dbReference type="RefSeq" id="WP_126635321.1">
    <property type="nucleotide sequence ID" value="NZ_BIFH01000013.1"/>
</dbReference>
<gene>
    <name evidence="2" type="ORF">EHYA_00676</name>
</gene>
<dbReference type="InterPro" id="IPR021315">
    <property type="entry name" value="Gap/Sap"/>
</dbReference>
<dbReference type="OrthoDB" id="3871948at2"/>
<name>A0A401YEK4_9ACTN</name>
<dbReference type="EMBL" id="BIFH01000013">
    <property type="protein sequence ID" value="GCD93033.1"/>
    <property type="molecule type" value="Genomic_DNA"/>
</dbReference>
<feature type="transmembrane region" description="Helical" evidence="1">
    <location>
        <begin position="69"/>
        <end position="87"/>
    </location>
</feature>
<dbReference type="AlphaFoldDB" id="A0A401YEK4"/>
<sequence>MVLDLVVIGTAITLGPMHNSAFILLLSANRGLLKGLVFTLTWLLELVAVVAGVLLLTGGDPPSRHSAPSTAGLVIKLTLGITLVVYGERKRRRGTTRSRGNPKWMARLDRVSGWTAAGLAILLQPWAMVAAGGATVMNADLSSAVTFVALMGYFLLATASLLAMELYACFAPTRAHIELERLRTAVATHQDQAIVVLSLLLGLWLAAKSTYELVRLA</sequence>
<keyword evidence="1" id="KW-0812">Transmembrane</keyword>
<protein>
    <recommendedName>
        <fullName evidence="4">GAP family protein</fullName>
    </recommendedName>
</protein>
<feature type="transmembrane region" description="Helical" evidence="1">
    <location>
        <begin position="147"/>
        <end position="170"/>
    </location>
</feature>
<evidence type="ECO:0000256" key="1">
    <source>
        <dbReference type="SAM" id="Phobius"/>
    </source>
</evidence>
<keyword evidence="1" id="KW-0472">Membrane</keyword>
<keyword evidence="3" id="KW-1185">Reference proteome</keyword>
<dbReference type="Proteomes" id="UP000286931">
    <property type="component" value="Unassembled WGS sequence"/>
</dbReference>
<feature type="transmembrane region" description="Helical" evidence="1">
    <location>
        <begin position="108"/>
        <end position="127"/>
    </location>
</feature>
<proteinExistence type="predicted"/>
<evidence type="ECO:0000313" key="3">
    <source>
        <dbReference type="Proteomes" id="UP000286931"/>
    </source>
</evidence>
<dbReference type="Pfam" id="PF11139">
    <property type="entry name" value="SfLAP"/>
    <property type="match status" value="1"/>
</dbReference>
<feature type="transmembrane region" description="Helical" evidence="1">
    <location>
        <begin position="6"/>
        <end position="28"/>
    </location>
</feature>
<evidence type="ECO:0000313" key="2">
    <source>
        <dbReference type="EMBL" id="GCD93033.1"/>
    </source>
</evidence>
<evidence type="ECO:0008006" key="4">
    <source>
        <dbReference type="Google" id="ProtNLM"/>
    </source>
</evidence>